<dbReference type="InterPro" id="IPR027417">
    <property type="entry name" value="P-loop_NTPase"/>
</dbReference>
<keyword evidence="1" id="KW-0342">GTP-binding</keyword>
<dbReference type="CDD" id="cd00882">
    <property type="entry name" value="Ras_like_GTPase"/>
    <property type="match status" value="1"/>
</dbReference>
<evidence type="ECO:0000256" key="2">
    <source>
        <dbReference type="SAM" id="MobiDB-lite"/>
    </source>
</evidence>
<evidence type="ECO:0000259" key="3">
    <source>
        <dbReference type="Pfam" id="PF00735"/>
    </source>
</evidence>
<feature type="domain" description="Septin-type G" evidence="3">
    <location>
        <begin position="117"/>
        <end position="203"/>
    </location>
</feature>
<keyword evidence="1" id="KW-0547">Nucleotide-binding</keyword>
<dbReference type="SUPFAM" id="SSF52540">
    <property type="entry name" value="P-loop containing nucleoside triphosphate hydrolases"/>
    <property type="match status" value="1"/>
</dbReference>
<dbReference type="EMBL" id="CAJOBB010002769">
    <property type="protein sequence ID" value="CAF3997045.1"/>
    <property type="molecule type" value="Genomic_DNA"/>
</dbReference>
<reference evidence="4" key="1">
    <citation type="submission" date="2021-02" db="EMBL/GenBank/DDBJ databases">
        <authorList>
            <person name="Nowell W R."/>
        </authorList>
    </citation>
    <scope>NUCLEOTIDE SEQUENCE</scope>
</reference>
<dbReference type="GO" id="GO:0005525">
    <property type="term" value="F:GTP binding"/>
    <property type="evidence" value="ECO:0007669"/>
    <property type="project" value="UniProtKB-KW"/>
</dbReference>
<name>A0A815K794_9BILA</name>
<comment type="similarity">
    <text evidence="1">Belongs to the TRAFAC class TrmE-Era-EngA-EngB-Septin-like GTPase superfamily. Septin GTPase family.</text>
</comment>
<evidence type="ECO:0000256" key="1">
    <source>
        <dbReference type="RuleBase" id="RU004560"/>
    </source>
</evidence>
<dbReference type="Proteomes" id="UP000663860">
    <property type="component" value="Unassembled WGS sequence"/>
</dbReference>
<sequence length="627" mass="70312">MDASIPVDTTANNPLIFSKESAVSSNSNSQEPLKDSSSTTSQTTAILETQASDQTQPKSAAYGLLTDAKVVKLGKDGYPTIYKVGFKEHIIDTGSCLRKCHIGQQIPVHGCYPPEKNIMILGATGAGKSTMVNALVNYYYGVQWNDDFRLKLITEEDEGQEGVAKSQAKSQTSWITAYTLHQQPGCSLPFTLTLIDTPGYGDSEGIKRDAEITKQIRELFTIQGDNGIDHIDAIGFVVQSSVARLTHTQKYVFDSILSLFGKNIASNIMLIITFCDGQTPPVLTALAEAQVPYEKSFKFNNSSLFSRNNFSENTNDLAGKFDYMFWDLGISSLQQFFLDFQKVQPVSLSLTQETLKERHRLEITVQGIQPQIQNGLSKLETLRQEAVVMKKHVVDINDNKGFKYTVKVQKCRKVDLKPGEVVTSCIVCNQVCHYPCETAQYADKRQCAAISGDNCIVCPGKCHWNKHFGHSYRFESYEEEETRTACDTLKRYENAKKELKTKKEILGLLLDDFKKTQVDVIELISNARKAIQRLDQIALKSNPLSVVDYIDLMIESEKKEGKQGFQERIKHLEIIKKQAEIIQDLKDADFDPFKDVINEIEVFKDIKISADVKQDAGLLSRLADILK</sequence>
<protein>
    <recommendedName>
        <fullName evidence="3">Septin-type G domain-containing protein</fullName>
    </recommendedName>
</protein>
<comment type="caution">
    <text evidence="4">The sequence shown here is derived from an EMBL/GenBank/DDBJ whole genome shotgun (WGS) entry which is preliminary data.</text>
</comment>
<accession>A0A815K794</accession>
<dbReference type="PANTHER" id="PTHR32046:SF14">
    <property type="match status" value="1"/>
</dbReference>
<evidence type="ECO:0000313" key="6">
    <source>
        <dbReference type="Proteomes" id="UP000663860"/>
    </source>
</evidence>
<evidence type="ECO:0000313" key="4">
    <source>
        <dbReference type="EMBL" id="CAF1389069.1"/>
    </source>
</evidence>
<dbReference type="InterPro" id="IPR030379">
    <property type="entry name" value="G_SEPTIN_dom"/>
</dbReference>
<organism evidence="4 6">
    <name type="scientific">Adineta steineri</name>
    <dbReference type="NCBI Taxonomy" id="433720"/>
    <lineage>
        <taxon>Eukaryota</taxon>
        <taxon>Metazoa</taxon>
        <taxon>Spiralia</taxon>
        <taxon>Gnathifera</taxon>
        <taxon>Rotifera</taxon>
        <taxon>Eurotatoria</taxon>
        <taxon>Bdelloidea</taxon>
        <taxon>Adinetida</taxon>
        <taxon>Adinetidae</taxon>
        <taxon>Adineta</taxon>
    </lineage>
</organism>
<gene>
    <name evidence="4" type="ORF">IZO911_LOCUS38849</name>
    <name evidence="5" type="ORF">KXQ929_LOCUS28251</name>
</gene>
<evidence type="ECO:0000313" key="5">
    <source>
        <dbReference type="EMBL" id="CAF3997045.1"/>
    </source>
</evidence>
<dbReference type="Gene3D" id="3.40.50.300">
    <property type="entry name" value="P-loop containing nucleotide triphosphate hydrolases"/>
    <property type="match status" value="1"/>
</dbReference>
<proteinExistence type="inferred from homology"/>
<dbReference type="AlphaFoldDB" id="A0A815K794"/>
<feature type="region of interest" description="Disordered" evidence="2">
    <location>
        <begin position="16"/>
        <end position="43"/>
    </location>
</feature>
<dbReference type="Pfam" id="PF00735">
    <property type="entry name" value="Septin"/>
    <property type="match status" value="1"/>
</dbReference>
<dbReference type="EMBL" id="CAJNOE010001117">
    <property type="protein sequence ID" value="CAF1389069.1"/>
    <property type="molecule type" value="Genomic_DNA"/>
</dbReference>
<dbReference type="Proteomes" id="UP000663868">
    <property type="component" value="Unassembled WGS sequence"/>
</dbReference>
<dbReference type="PANTHER" id="PTHR32046">
    <property type="entry name" value="G DOMAIN-CONTAINING PROTEIN"/>
    <property type="match status" value="1"/>
</dbReference>